<reference evidence="2 3" key="1">
    <citation type="submission" date="2018-05" db="EMBL/GenBank/DDBJ databases">
        <title>Animal gut microbial communities from fecal samples from Wisconsin, USA.</title>
        <authorList>
            <person name="Neumann A."/>
        </authorList>
    </citation>
    <scope>NUCLEOTIDE SEQUENCE [LARGE SCALE GENOMIC DNA]</scope>
    <source>
        <strain evidence="2 3">UWS4</strain>
    </source>
</reference>
<dbReference type="PANTHER" id="PTHR22916">
    <property type="entry name" value="GLYCOSYLTRANSFERASE"/>
    <property type="match status" value="1"/>
</dbReference>
<keyword evidence="3" id="KW-1185">Reference proteome</keyword>
<dbReference type="InterPro" id="IPR001173">
    <property type="entry name" value="Glyco_trans_2-like"/>
</dbReference>
<name>A0ABX5LPN6_9BACT</name>
<proteinExistence type="predicted"/>
<evidence type="ECO:0000313" key="2">
    <source>
        <dbReference type="EMBL" id="PWL03320.1"/>
    </source>
</evidence>
<evidence type="ECO:0000259" key="1">
    <source>
        <dbReference type="Pfam" id="PF00535"/>
    </source>
</evidence>
<dbReference type="InterPro" id="IPR029044">
    <property type="entry name" value="Nucleotide-diphossugar_trans"/>
</dbReference>
<dbReference type="SUPFAM" id="SSF53448">
    <property type="entry name" value="Nucleotide-diphospho-sugar transferases"/>
    <property type="match status" value="1"/>
</dbReference>
<feature type="domain" description="Glycosyltransferase 2-like" evidence="1">
    <location>
        <begin position="7"/>
        <end position="126"/>
    </location>
</feature>
<gene>
    <name evidence="2" type="ORF">B0H50_10779</name>
</gene>
<dbReference type="Proteomes" id="UP000245523">
    <property type="component" value="Unassembled WGS sequence"/>
</dbReference>
<dbReference type="EMBL" id="QGHD01000007">
    <property type="protein sequence ID" value="PWL03320.1"/>
    <property type="molecule type" value="Genomic_DNA"/>
</dbReference>
<sequence>MQRKIAILLATFNGSAYLRELIHSILAQKESAFTLYISDDDSSDDTPKILEEFAKNFPEKIILLHLEKRSGGACAHFLQMLAYVDADIYLFADQDDIWEENHLQKLLAAYEENNAKNLQPLLVFSDMSVIDASGNLLAPSFLKLEKLPQKVLPPHFYFVQNNISGCVMLFNAALKNLALHDEKKLTENLSLVPMHDAFLAVTAAEFGKIIFVHSPLLKYRKHAKNSLGVQAVTQVSHIAERFQKQRSDFLRAENFAAFFVEYFEKKLPEKERRILEKFSKISSQKKILRWKFLAQNGFLKAGIFRRIAQLIRW</sequence>
<dbReference type="Gene3D" id="3.90.550.10">
    <property type="entry name" value="Spore Coat Polysaccharide Biosynthesis Protein SpsA, Chain A"/>
    <property type="match status" value="1"/>
</dbReference>
<organism evidence="2 3">
    <name type="scientific">Hallerella porci</name>
    <dbReference type="NCBI Taxonomy" id="1945871"/>
    <lineage>
        <taxon>Bacteria</taxon>
        <taxon>Pseudomonadati</taxon>
        <taxon>Fibrobacterota</taxon>
        <taxon>Fibrobacteria</taxon>
        <taxon>Fibrobacterales</taxon>
        <taxon>Fibrobacteraceae</taxon>
        <taxon>Hallerella</taxon>
    </lineage>
</organism>
<dbReference type="PANTHER" id="PTHR22916:SF3">
    <property type="entry name" value="UDP-GLCNAC:BETAGAL BETA-1,3-N-ACETYLGLUCOSAMINYLTRANSFERASE-LIKE PROTEIN 1"/>
    <property type="match status" value="1"/>
</dbReference>
<dbReference type="Pfam" id="PF00535">
    <property type="entry name" value="Glycos_transf_2"/>
    <property type="match status" value="1"/>
</dbReference>
<accession>A0ABX5LPN6</accession>
<dbReference type="RefSeq" id="WP_106199153.1">
    <property type="nucleotide sequence ID" value="NZ_JAXEIU010000028.1"/>
</dbReference>
<evidence type="ECO:0000313" key="3">
    <source>
        <dbReference type="Proteomes" id="UP000245523"/>
    </source>
</evidence>
<protein>
    <submittedName>
        <fullName evidence="2">GT2 family glycosyltransferase</fullName>
    </submittedName>
</protein>
<comment type="caution">
    <text evidence="2">The sequence shown here is derived from an EMBL/GenBank/DDBJ whole genome shotgun (WGS) entry which is preliminary data.</text>
</comment>